<sequence>MVIKKYISENLNHLDQAYRRESDPKKATYYSKLAILELCGWIEVSMDKIILSHGRKKVKFPKNTKFIETNVKQTYGFEYEKHFRKMLISLIGIVDCENIESRVNSTVKTHLEVQLKNLKLIRDNLAHTYLQGSPGQSTIDAPSTTKARLDDIYKGLKEFQKTLREL</sequence>
<comment type="caution">
    <text evidence="1">The sequence shown here is derived from an EMBL/GenBank/DDBJ whole genome shotgun (WGS) entry which is preliminary data.</text>
</comment>
<dbReference type="RefSeq" id="WP_346336560.1">
    <property type="nucleotide sequence ID" value="NZ_JBBYXI010000002.1"/>
</dbReference>
<dbReference type="EMBL" id="JBBYXI010000002">
    <property type="protein sequence ID" value="MEN3930555.1"/>
    <property type="molecule type" value="Genomic_DNA"/>
</dbReference>
<proteinExistence type="predicted"/>
<protein>
    <recommendedName>
        <fullName evidence="3">RiboL-PSP-HEPN domain-containing protein</fullName>
    </recommendedName>
</protein>
<dbReference type="Proteomes" id="UP001418637">
    <property type="component" value="Unassembled WGS sequence"/>
</dbReference>
<gene>
    <name evidence="1" type="ORF">WJT86_05690</name>
</gene>
<evidence type="ECO:0000313" key="2">
    <source>
        <dbReference type="Proteomes" id="UP001418637"/>
    </source>
</evidence>
<evidence type="ECO:0008006" key="3">
    <source>
        <dbReference type="Google" id="ProtNLM"/>
    </source>
</evidence>
<reference evidence="1 2" key="1">
    <citation type="submission" date="2024-04" db="EMBL/GenBank/DDBJ databases">
        <title>A novel species isolated from cricket.</title>
        <authorList>
            <person name="Wang H.-C."/>
        </authorList>
    </citation>
    <scope>NUCLEOTIDE SEQUENCE [LARGE SCALE GENOMIC DNA]</scope>
    <source>
        <strain evidence="1 2">WL0021</strain>
    </source>
</reference>
<organism evidence="1 2">
    <name type="scientific">Hohaiivirga grylli</name>
    <dbReference type="NCBI Taxonomy" id="3133970"/>
    <lineage>
        <taxon>Bacteria</taxon>
        <taxon>Pseudomonadati</taxon>
        <taxon>Pseudomonadota</taxon>
        <taxon>Alphaproteobacteria</taxon>
        <taxon>Hyphomicrobiales</taxon>
        <taxon>Methylobacteriaceae</taxon>
        <taxon>Hohaiivirga</taxon>
    </lineage>
</organism>
<name>A0ABV0BHW6_9HYPH</name>
<accession>A0ABV0BHW6</accession>
<keyword evidence="2" id="KW-1185">Reference proteome</keyword>
<evidence type="ECO:0000313" key="1">
    <source>
        <dbReference type="EMBL" id="MEN3930555.1"/>
    </source>
</evidence>